<dbReference type="EMBL" id="JANBUJ010000202">
    <property type="protein sequence ID" value="KAJ2773613.1"/>
    <property type="molecule type" value="Genomic_DNA"/>
</dbReference>
<proteinExistence type="predicted"/>
<gene>
    <name evidence="1" type="ORF">IWQ57_001217</name>
</gene>
<evidence type="ECO:0000313" key="2">
    <source>
        <dbReference type="Proteomes" id="UP001140234"/>
    </source>
</evidence>
<name>A0ACC1K4R6_9FUNG</name>
<reference evidence="1" key="1">
    <citation type="submission" date="2022-07" db="EMBL/GenBank/DDBJ databases">
        <title>Phylogenomic reconstructions and comparative analyses of Kickxellomycotina fungi.</title>
        <authorList>
            <person name="Reynolds N.K."/>
            <person name="Stajich J.E."/>
            <person name="Barry K."/>
            <person name="Grigoriev I.V."/>
            <person name="Crous P."/>
            <person name="Smith M.E."/>
        </authorList>
    </citation>
    <scope>NUCLEOTIDE SEQUENCE</scope>
    <source>
        <strain evidence="1">CBS 109366</strain>
    </source>
</reference>
<dbReference type="Proteomes" id="UP001140234">
    <property type="component" value="Unassembled WGS sequence"/>
</dbReference>
<keyword evidence="2" id="KW-1185">Reference proteome</keyword>
<comment type="caution">
    <text evidence="1">The sequence shown here is derived from an EMBL/GenBank/DDBJ whole genome shotgun (WGS) entry which is preliminary data.</text>
</comment>
<sequence>MPNVSVTVANVTTQKIVLKDLPDSTGRAEFFALLEKKVPGTDVSKYCIGTRSMGEFKEGMELRDFGSQKMIYLEKLG</sequence>
<accession>A0ACC1K4R6</accession>
<protein>
    <submittedName>
        <fullName evidence="1">Uncharacterized protein</fullName>
    </submittedName>
</protein>
<evidence type="ECO:0000313" key="1">
    <source>
        <dbReference type="EMBL" id="KAJ2773613.1"/>
    </source>
</evidence>
<organism evidence="1 2">
    <name type="scientific">Coemansia nantahalensis</name>
    <dbReference type="NCBI Taxonomy" id="2789366"/>
    <lineage>
        <taxon>Eukaryota</taxon>
        <taxon>Fungi</taxon>
        <taxon>Fungi incertae sedis</taxon>
        <taxon>Zoopagomycota</taxon>
        <taxon>Kickxellomycotina</taxon>
        <taxon>Kickxellomycetes</taxon>
        <taxon>Kickxellales</taxon>
        <taxon>Kickxellaceae</taxon>
        <taxon>Coemansia</taxon>
    </lineage>
</organism>